<dbReference type="RefSeq" id="WP_244729572.1">
    <property type="nucleotide sequence ID" value="NZ_CP095045.1"/>
</dbReference>
<accession>A0ABY4FQH5</accession>
<evidence type="ECO:0000313" key="2">
    <source>
        <dbReference type="Proteomes" id="UP000831786"/>
    </source>
</evidence>
<dbReference type="EMBL" id="CP095045">
    <property type="protein sequence ID" value="UOQ58541.1"/>
    <property type="molecule type" value="Genomic_DNA"/>
</dbReference>
<reference evidence="1 2" key="1">
    <citation type="submission" date="2022-04" db="EMBL/GenBank/DDBJ databases">
        <title>Leucobacter sp. isolated from rhizosphere of garlic.</title>
        <authorList>
            <person name="Won M."/>
            <person name="Lee C.-M."/>
            <person name="Woen H.-Y."/>
            <person name="Kwon S.-W."/>
        </authorList>
    </citation>
    <scope>NUCLEOTIDE SEQUENCE [LARGE SCALE GENOMIC DNA]</scope>
    <source>
        <strain evidence="1 2">H21R-40</strain>
    </source>
</reference>
<name>A0ABY4FQH5_9MICO</name>
<evidence type="ECO:0000313" key="1">
    <source>
        <dbReference type="EMBL" id="UOQ58541.1"/>
    </source>
</evidence>
<organism evidence="1 2">
    <name type="scientific">Leucobacter allii</name>
    <dbReference type="NCBI Taxonomy" id="2932247"/>
    <lineage>
        <taxon>Bacteria</taxon>
        <taxon>Bacillati</taxon>
        <taxon>Actinomycetota</taxon>
        <taxon>Actinomycetes</taxon>
        <taxon>Micrococcales</taxon>
        <taxon>Microbacteriaceae</taxon>
        <taxon>Leucobacter</taxon>
    </lineage>
</organism>
<gene>
    <name evidence="1" type="ORF">MUN78_06885</name>
</gene>
<keyword evidence="2" id="KW-1185">Reference proteome</keyword>
<protein>
    <submittedName>
        <fullName evidence="1">Uncharacterized protein</fullName>
    </submittedName>
</protein>
<proteinExistence type="predicted"/>
<sequence length="91" mass="9919">MLRATIRQIETTTTEVKGEGLEDVREQLENQRPAGFALISAPVSMAKGETAITATGTYARRDGLQEITGETMAELRALVPAGWQMLSVIRD</sequence>
<dbReference type="Proteomes" id="UP000831786">
    <property type="component" value="Chromosome"/>
</dbReference>